<proteinExistence type="predicted"/>
<sequence>MEKRKFYNTGDAKGFTKQKFFEAVVDMCNGEDVDVDLVRAAAEYELEGIEMRASSKATGEKKDALQSDYANALRAAIVPLIGSEPKTAKELIDMAEAKGKNSPKGTRWAAPWVSRVLNAEPGVQAVKIVVDTVDGKGLKVQKEATAYQRG</sequence>
<evidence type="ECO:0000313" key="2">
    <source>
        <dbReference type="Proteomes" id="UP001237988"/>
    </source>
</evidence>
<dbReference type="EMBL" id="OQ749652">
    <property type="protein sequence ID" value="WIC39729.1"/>
    <property type="molecule type" value="Genomic_DNA"/>
</dbReference>
<organism evidence="1 2">
    <name type="scientific">Phage Phass-1</name>
    <dbReference type="NCBI Taxonomy" id="3043662"/>
    <lineage>
        <taxon>Viruses</taxon>
        <taxon>Duplodnaviria</taxon>
        <taxon>Heunggongvirae</taxon>
        <taxon>Uroviricota</taxon>
        <taxon>Caudoviricetes</taxon>
        <taxon>Caudoviricetes code 15 clade</taxon>
    </lineage>
</organism>
<accession>A0AAF0RSH0</accession>
<name>A0AAF0RSH0_9CAUD</name>
<reference evidence="1" key="1">
    <citation type="submission" date="2023-04" db="EMBL/GenBank/DDBJ databases">
        <title>Bacteriophage Phass-1 Discovered in the Human Gut Virome - the Founding Member of the Proposed New Family Phassviridae.</title>
        <authorList>
            <person name="Tikunov A.Y."/>
            <person name="Morozova V.V."/>
            <person name="Chechushkov A.V."/>
            <person name="Tikunova N.V."/>
        </authorList>
    </citation>
    <scope>NUCLEOTIDE SEQUENCE</scope>
</reference>
<evidence type="ECO:0000313" key="1">
    <source>
        <dbReference type="EMBL" id="WIC39729.1"/>
    </source>
</evidence>
<dbReference type="Proteomes" id="UP001237988">
    <property type="component" value="Segment"/>
</dbReference>
<protein>
    <submittedName>
        <fullName evidence="1">Uncharacterized protein</fullName>
    </submittedName>
</protein>